<feature type="domain" description="Resistance to inhibitors of cholinesterase protein 3 N-terminal" evidence="10">
    <location>
        <begin position="22"/>
        <end position="179"/>
    </location>
</feature>
<dbReference type="GO" id="GO:0007271">
    <property type="term" value="P:synaptic transmission, cholinergic"/>
    <property type="evidence" value="ECO:0007669"/>
    <property type="project" value="TreeGrafter"/>
</dbReference>
<dbReference type="GO" id="GO:0043025">
    <property type="term" value="C:neuronal cell body"/>
    <property type="evidence" value="ECO:0007669"/>
    <property type="project" value="TreeGrafter"/>
</dbReference>
<name>A0A5S6R3F6_TRIMR</name>
<dbReference type="GO" id="GO:0043005">
    <property type="term" value="C:neuron projection"/>
    <property type="evidence" value="ECO:0007669"/>
    <property type="project" value="TreeGrafter"/>
</dbReference>
<evidence type="ECO:0000256" key="7">
    <source>
        <dbReference type="SAM" id="Coils"/>
    </source>
</evidence>
<dbReference type="Pfam" id="PF15361">
    <property type="entry name" value="RIC3"/>
    <property type="match status" value="1"/>
</dbReference>
<keyword evidence="3 9" id="KW-0812">Transmembrane</keyword>
<dbReference type="InterPro" id="IPR032763">
    <property type="entry name" value="RIC3_N"/>
</dbReference>
<feature type="compositionally biased region" description="Basic and acidic residues" evidence="8">
    <location>
        <begin position="67"/>
        <end position="78"/>
    </location>
</feature>
<evidence type="ECO:0000313" key="11">
    <source>
        <dbReference type="Proteomes" id="UP000046395"/>
    </source>
</evidence>
<evidence type="ECO:0000313" key="12">
    <source>
        <dbReference type="WBParaSite" id="TMUE_3000013963.1"/>
    </source>
</evidence>
<sequence>MEEVVQITRRKTLLVFIVVTVSVAVVYPKFIHPRLFSAFGLLRQKPEPEFDDCLNGRQPCSAHQTHRVHEESGRKAQERLPPNYGSHLANSRREKGFWSSLLPFYSIGVIAFLVYTLSKMWLKTENAGANQADHAGRSSSLCRDGRESGHCLRTLNDIQLKRLREQLLETEVAMQKILEDLEGDDSNARMAKNDFQETLENLKRLTDLTAGKLLHNLEERGSRSPLEPSIDDLVHDLENVLERFGMPKEMYSKTTEKANLNSAYNKMVDDMRSKRWEGLQNDSSPLEMSSELNAKKFV</sequence>
<dbReference type="InterPro" id="IPR026160">
    <property type="entry name" value="Ric3"/>
</dbReference>
<feature type="transmembrane region" description="Helical" evidence="9">
    <location>
        <begin position="97"/>
        <end position="117"/>
    </location>
</feature>
<dbReference type="GO" id="GO:0005789">
    <property type="term" value="C:endoplasmic reticulum membrane"/>
    <property type="evidence" value="ECO:0007669"/>
    <property type="project" value="UniProtKB-SubCell"/>
</dbReference>
<feature type="compositionally biased region" description="Polar residues" evidence="8">
    <location>
        <begin position="280"/>
        <end position="292"/>
    </location>
</feature>
<dbReference type="AlphaFoldDB" id="A0A5S6R3F6"/>
<reference evidence="12" key="1">
    <citation type="submission" date="2019-12" db="UniProtKB">
        <authorList>
            <consortium name="WormBaseParasite"/>
        </authorList>
    </citation>
    <scope>IDENTIFICATION</scope>
</reference>
<keyword evidence="11" id="KW-1185">Reference proteome</keyword>
<evidence type="ECO:0000256" key="9">
    <source>
        <dbReference type="SAM" id="Phobius"/>
    </source>
</evidence>
<keyword evidence="4" id="KW-0256">Endoplasmic reticulum</keyword>
<accession>A0A5S6R3F6</accession>
<feature type="transmembrane region" description="Helical" evidence="9">
    <location>
        <begin position="12"/>
        <end position="31"/>
    </location>
</feature>
<evidence type="ECO:0000256" key="1">
    <source>
        <dbReference type="ARBA" id="ARBA00004586"/>
    </source>
</evidence>
<organism evidence="11 12">
    <name type="scientific">Trichuris muris</name>
    <name type="common">Mouse whipworm</name>
    <dbReference type="NCBI Taxonomy" id="70415"/>
    <lineage>
        <taxon>Eukaryota</taxon>
        <taxon>Metazoa</taxon>
        <taxon>Ecdysozoa</taxon>
        <taxon>Nematoda</taxon>
        <taxon>Enoplea</taxon>
        <taxon>Dorylaimia</taxon>
        <taxon>Trichinellida</taxon>
        <taxon>Trichuridae</taxon>
        <taxon>Trichuris</taxon>
    </lineage>
</organism>
<dbReference type="WBParaSite" id="TMUE_3000013963.1">
    <property type="protein sequence ID" value="TMUE_3000013963.1"/>
    <property type="gene ID" value="WBGene00287572"/>
</dbReference>
<feature type="region of interest" description="Disordered" evidence="8">
    <location>
        <begin position="60"/>
        <end position="84"/>
    </location>
</feature>
<dbReference type="GO" id="GO:0045202">
    <property type="term" value="C:synapse"/>
    <property type="evidence" value="ECO:0007669"/>
    <property type="project" value="GOC"/>
</dbReference>
<evidence type="ECO:0000256" key="4">
    <source>
        <dbReference type="ARBA" id="ARBA00022824"/>
    </source>
</evidence>
<evidence type="ECO:0000256" key="6">
    <source>
        <dbReference type="ARBA" id="ARBA00023136"/>
    </source>
</evidence>
<comment type="subcellular location">
    <subcellularLocation>
        <location evidence="1">Endoplasmic reticulum membrane</location>
    </subcellularLocation>
</comment>
<comment type="similarity">
    <text evidence="2">Belongs to the ric-3 family.</text>
</comment>
<protein>
    <submittedName>
        <fullName evidence="12">RIC3 domain-containing protein</fullName>
    </submittedName>
</protein>
<evidence type="ECO:0000256" key="2">
    <source>
        <dbReference type="ARBA" id="ARBA00008538"/>
    </source>
</evidence>
<dbReference type="Proteomes" id="UP000046395">
    <property type="component" value="Unassembled WGS sequence"/>
</dbReference>
<dbReference type="PANTHER" id="PTHR21723">
    <property type="entry name" value="RESISTANCE TO INHIBITORS OF CHOLINESTERASE PROTEIN 3 RIC3"/>
    <property type="match status" value="1"/>
</dbReference>
<dbReference type="STRING" id="70415.A0A5S6R3F6"/>
<evidence type="ECO:0000256" key="5">
    <source>
        <dbReference type="ARBA" id="ARBA00022989"/>
    </source>
</evidence>
<keyword evidence="6 9" id="KW-0472">Membrane</keyword>
<evidence type="ECO:0000259" key="10">
    <source>
        <dbReference type="Pfam" id="PF15361"/>
    </source>
</evidence>
<dbReference type="PANTHER" id="PTHR21723:SF3">
    <property type="entry name" value="PROTEIN RIC-3"/>
    <property type="match status" value="1"/>
</dbReference>
<keyword evidence="5 9" id="KW-1133">Transmembrane helix</keyword>
<keyword evidence="7" id="KW-0175">Coiled coil</keyword>
<feature type="region of interest" description="Disordered" evidence="8">
    <location>
        <begin position="277"/>
        <end position="298"/>
    </location>
</feature>
<proteinExistence type="inferred from homology"/>
<evidence type="ECO:0000256" key="8">
    <source>
        <dbReference type="SAM" id="MobiDB-lite"/>
    </source>
</evidence>
<dbReference type="GO" id="GO:0034394">
    <property type="term" value="P:protein localization to cell surface"/>
    <property type="evidence" value="ECO:0007669"/>
    <property type="project" value="TreeGrafter"/>
</dbReference>
<evidence type="ECO:0000256" key="3">
    <source>
        <dbReference type="ARBA" id="ARBA00022692"/>
    </source>
</evidence>
<feature type="coiled-coil region" evidence="7">
    <location>
        <begin position="160"/>
        <end position="208"/>
    </location>
</feature>